<evidence type="ECO:0000256" key="16">
    <source>
        <dbReference type="SAM" id="Phobius"/>
    </source>
</evidence>
<feature type="compositionally biased region" description="Polar residues" evidence="15">
    <location>
        <begin position="621"/>
        <end position="634"/>
    </location>
</feature>
<dbReference type="Pfam" id="PF01434">
    <property type="entry name" value="Peptidase_M41"/>
    <property type="match status" value="1"/>
</dbReference>
<dbReference type="GO" id="GO:0030163">
    <property type="term" value="P:protein catabolic process"/>
    <property type="evidence" value="ECO:0007669"/>
    <property type="project" value="TreeGrafter"/>
</dbReference>
<dbReference type="EMBL" id="CAFBNA010000025">
    <property type="protein sequence ID" value="CAB4927342.1"/>
    <property type="molecule type" value="Genomic_DNA"/>
</dbReference>
<keyword evidence="14 16" id="KW-0472">Membrane</keyword>
<dbReference type="FunFam" id="3.40.50.300:FF:000001">
    <property type="entry name" value="ATP-dependent zinc metalloprotease FtsH"/>
    <property type="match status" value="1"/>
</dbReference>
<reference evidence="18" key="1">
    <citation type="submission" date="2020-05" db="EMBL/GenBank/DDBJ databases">
        <authorList>
            <person name="Chiriac C."/>
            <person name="Salcher M."/>
            <person name="Ghai R."/>
            <person name="Kavagutti S V."/>
        </authorList>
    </citation>
    <scope>NUCLEOTIDE SEQUENCE</scope>
</reference>
<evidence type="ECO:0000256" key="3">
    <source>
        <dbReference type="ARBA" id="ARBA00010044"/>
    </source>
</evidence>
<keyword evidence="7" id="KW-0479">Metal-binding</keyword>
<dbReference type="HAMAP" id="MF_01458">
    <property type="entry name" value="FtsH"/>
    <property type="match status" value="1"/>
</dbReference>
<dbReference type="NCBIfam" id="TIGR01241">
    <property type="entry name" value="FtsH_fam"/>
    <property type="match status" value="1"/>
</dbReference>
<dbReference type="PROSITE" id="PS00674">
    <property type="entry name" value="AAA"/>
    <property type="match status" value="1"/>
</dbReference>
<feature type="compositionally biased region" description="Gly residues" evidence="15">
    <location>
        <begin position="12"/>
        <end position="22"/>
    </location>
</feature>
<dbReference type="FunFam" id="1.20.58.760:FF:000001">
    <property type="entry name" value="ATP-dependent zinc metalloprotease FtsH"/>
    <property type="match status" value="1"/>
</dbReference>
<keyword evidence="12 16" id="KW-1133">Transmembrane helix</keyword>
<dbReference type="SUPFAM" id="SSF140990">
    <property type="entry name" value="FtsH protease domain-like"/>
    <property type="match status" value="1"/>
</dbReference>
<dbReference type="GO" id="GO:0006508">
    <property type="term" value="P:proteolysis"/>
    <property type="evidence" value="ECO:0007669"/>
    <property type="project" value="UniProtKB-KW"/>
</dbReference>
<keyword evidence="6 16" id="KW-0812">Transmembrane</keyword>
<dbReference type="InterPro" id="IPR005936">
    <property type="entry name" value="FtsH"/>
</dbReference>
<dbReference type="InterPro" id="IPR037219">
    <property type="entry name" value="Peptidase_M41-like"/>
</dbReference>
<dbReference type="FunFam" id="1.10.8.60:FF:000001">
    <property type="entry name" value="ATP-dependent zinc metalloprotease FtsH"/>
    <property type="match status" value="1"/>
</dbReference>
<dbReference type="InterPro" id="IPR003593">
    <property type="entry name" value="AAA+_ATPase"/>
</dbReference>
<keyword evidence="9" id="KW-0378">Hydrolase</keyword>
<dbReference type="SUPFAM" id="SSF52540">
    <property type="entry name" value="P-loop containing nucleoside triphosphate hydrolases"/>
    <property type="match status" value="1"/>
</dbReference>
<gene>
    <name evidence="18" type="ORF">UFOPK1827_00624</name>
    <name evidence="19" type="ORF">UFOPK3708_00628</name>
</gene>
<dbReference type="InterPro" id="IPR041569">
    <property type="entry name" value="AAA_lid_3"/>
</dbReference>
<evidence type="ECO:0000256" key="10">
    <source>
        <dbReference type="ARBA" id="ARBA00022833"/>
    </source>
</evidence>
<keyword evidence="5" id="KW-0645">Protease</keyword>
<evidence type="ECO:0000256" key="11">
    <source>
        <dbReference type="ARBA" id="ARBA00022840"/>
    </source>
</evidence>
<dbReference type="InterPro" id="IPR003959">
    <property type="entry name" value="ATPase_AAA_core"/>
</dbReference>
<dbReference type="Gene3D" id="3.30.720.210">
    <property type="match status" value="1"/>
</dbReference>
<dbReference type="Gene3D" id="3.40.50.300">
    <property type="entry name" value="P-loop containing nucleotide triphosphate hydrolases"/>
    <property type="match status" value="1"/>
</dbReference>
<feature type="transmembrane region" description="Helical" evidence="16">
    <location>
        <begin position="123"/>
        <end position="143"/>
    </location>
</feature>
<feature type="domain" description="AAA+ ATPase" evidence="17">
    <location>
        <begin position="208"/>
        <end position="347"/>
    </location>
</feature>
<comment type="subcellular location">
    <subcellularLocation>
        <location evidence="2">Membrane</location>
    </subcellularLocation>
</comment>
<evidence type="ECO:0000256" key="14">
    <source>
        <dbReference type="ARBA" id="ARBA00023136"/>
    </source>
</evidence>
<dbReference type="GO" id="GO:0004222">
    <property type="term" value="F:metalloendopeptidase activity"/>
    <property type="evidence" value="ECO:0007669"/>
    <property type="project" value="InterPro"/>
</dbReference>
<sequence>MSPETPPPPSGPGEGRNGGRFGGDGGWPRWTILVLLAVVVGAIGLQFIASSTPSNQISYGEFIDDLNSNNVKNATFDNANGHISGTLNDGSNFSTTGPIKPTDVDQALFTEKGVKYSSPTESIWSTLIPLLLPVLLLIGFFMWMQRRASGQMGGIMSIGKSKAKTYSSERPATTFADVAGYEGVKQDVTEVIDFLKHPERFAEIGARIPKGILLVGPPGTGKTLIARAVAGEAGVPFLSVTGSDFMEMFVGVGASRVRDLFNTARKMGRAIIFIDEIDSIGRKRGAGLGGGHDEREQTLNQMLSEMDGFEVTTGIVMMAATNRPDILDPALLRPGRFDRQVVVPLPELEDRRQILDVHIRHKRVDADVDLDLVARGTPGMSGADLANLVNEAALFAVREGSTEIHRRNFEEARDRILMGQRRDSMALSDLEKEAIAYHEAGHAVCAAVLPTADPLHKVTIIPSGMALGVTMQLPIEERHIYRQDYIQDMLIVRMGGRMAEELVFNVASTGANNDLVGATELARKMVREWGMSTRVGPMAWGSQGQVFLGEDLMHTRDYSDDTARVIDEEVERILRQAQESCRDVLTENRNGLDLVARALLEHETIDGTEVSRLLELARAGSTSANPHNGTSVPLSPSGLEDTVPAEADADVPDN</sequence>
<evidence type="ECO:0000256" key="1">
    <source>
        <dbReference type="ARBA" id="ARBA00001947"/>
    </source>
</evidence>
<evidence type="ECO:0000256" key="2">
    <source>
        <dbReference type="ARBA" id="ARBA00004370"/>
    </source>
</evidence>
<dbReference type="GO" id="GO:0005886">
    <property type="term" value="C:plasma membrane"/>
    <property type="evidence" value="ECO:0007669"/>
    <property type="project" value="TreeGrafter"/>
</dbReference>
<evidence type="ECO:0000313" key="19">
    <source>
        <dbReference type="EMBL" id="CAB4927342.1"/>
    </source>
</evidence>
<feature type="transmembrane region" description="Helical" evidence="16">
    <location>
        <begin position="30"/>
        <end position="49"/>
    </location>
</feature>
<dbReference type="InterPro" id="IPR000642">
    <property type="entry name" value="Peptidase_M41"/>
</dbReference>
<dbReference type="GO" id="GO:0008270">
    <property type="term" value="F:zinc ion binding"/>
    <property type="evidence" value="ECO:0007669"/>
    <property type="project" value="InterPro"/>
</dbReference>
<dbReference type="AlphaFoldDB" id="A0A6J6GNI5"/>
<proteinExistence type="inferred from homology"/>
<evidence type="ECO:0000256" key="15">
    <source>
        <dbReference type="SAM" id="MobiDB-lite"/>
    </source>
</evidence>
<evidence type="ECO:0000313" key="18">
    <source>
        <dbReference type="EMBL" id="CAB4601373.1"/>
    </source>
</evidence>
<evidence type="ECO:0000256" key="6">
    <source>
        <dbReference type="ARBA" id="ARBA00022692"/>
    </source>
</evidence>
<keyword evidence="11" id="KW-0067">ATP-binding</keyword>
<keyword evidence="10" id="KW-0862">Zinc</keyword>
<name>A0A6J6GNI5_9ZZZZ</name>
<keyword evidence="8" id="KW-0547">Nucleotide-binding</keyword>
<feature type="region of interest" description="Disordered" evidence="15">
    <location>
        <begin position="621"/>
        <end position="654"/>
    </location>
</feature>
<comment type="similarity">
    <text evidence="3">In the C-terminal section; belongs to the peptidase M41 family.</text>
</comment>
<dbReference type="Pfam" id="PF17862">
    <property type="entry name" value="AAA_lid_3"/>
    <property type="match status" value="1"/>
</dbReference>
<feature type="compositionally biased region" description="Pro residues" evidence="15">
    <location>
        <begin position="1"/>
        <end position="11"/>
    </location>
</feature>
<evidence type="ECO:0000256" key="8">
    <source>
        <dbReference type="ARBA" id="ARBA00022741"/>
    </source>
</evidence>
<protein>
    <submittedName>
        <fullName evidence="18">Unannotated protein</fullName>
    </submittedName>
</protein>
<dbReference type="Pfam" id="PF06480">
    <property type="entry name" value="FtsH_ext"/>
    <property type="match status" value="1"/>
</dbReference>
<dbReference type="PANTHER" id="PTHR23076">
    <property type="entry name" value="METALLOPROTEASE M41 FTSH"/>
    <property type="match status" value="1"/>
</dbReference>
<dbReference type="GO" id="GO:0005524">
    <property type="term" value="F:ATP binding"/>
    <property type="evidence" value="ECO:0007669"/>
    <property type="project" value="UniProtKB-KW"/>
</dbReference>
<keyword evidence="4" id="KW-1003">Cell membrane</keyword>
<dbReference type="Pfam" id="PF00004">
    <property type="entry name" value="AAA"/>
    <property type="match status" value="1"/>
</dbReference>
<dbReference type="InterPro" id="IPR003960">
    <property type="entry name" value="ATPase_AAA_CS"/>
</dbReference>
<comment type="cofactor">
    <cofactor evidence="1">
        <name>Zn(2+)</name>
        <dbReference type="ChEBI" id="CHEBI:29105"/>
    </cofactor>
</comment>
<evidence type="ECO:0000259" key="17">
    <source>
        <dbReference type="SMART" id="SM00382"/>
    </source>
</evidence>
<dbReference type="InterPro" id="IPR011546">
    <property type="entry name" value="Pept_M41_FtsH_extracell"/>
</dbReference>
<evidence type="ECO:0000256" key="7">
    <source>
        <dbReference type="ARBA" id="ARBA00022723"/>
    </source>
</evidence>
<dbReference type="GO" id="GO:0016887">
    <property type="term" value="F:ATP hydrolysis activity"/>
    <property type="evidence" value="ECO:0007669"/>
    <property type="project" value="InterPro"/>
</dbReference>
<evidence type="ECO:0000256" key="12">
    <source>
        <dbReference type="ARBA" id="ARBA00022989"/>
    </source>
</evidence>
<dbReference type="Gene3D" id="1.20.58.760">
    <property type="entry name" value="Peptidase M41"/>
    <property type="match status" value="1"/>
</dbReference>
<dbReference type="InterPro" id="IPR027417">
    <property type="entry name" value="P-loop_NTPase"/>
</dbReference>
<dbReference type="EMBL" id="CAEZUO010000020">
    <property type="protein sequence ID" value="CAB4601373.1"/>
    <property type="molecule type" value="Genomic_DNA"/>
</dbReference>
<dbReference type="CDD" id="cd19501">
    <property type="entry name" value="RecA-like_FtsH"/>
    <property type="match status" value="1"/>
</dbReference>
<evidence type="ECO:0000256" key="4">
    <source>
        <dbReference type="ARBA" id="ARBA00022475"/>
    </source>
</evidence>
<keyword evidence="13" id="KW-0482">Metalloprotease</keyword>
<evidence type="ECO:0000256" key="13">
    <source>
        <dbReference type="ARBA" id="ARBA00023049"/>
    </source>
</evidence>
<dbReference type="GO" id="GO:0004176">
    <property type="term" value="F:ATP-dependent peptidase activity"/>
    <property type="evidence" value="ECO:0007669"/>
    <property type="project" value="InterPro"/>
</dbReference>
<dbReference type="Gene3D" id="1.10.8.60">
    <property type="match status" value="1"/>
</dbReference>
<dbReference type="SMART" id="SM00382">
    <property type="entry name" value="AAA"/>
    <property type="match status" value="1"/>
</dbReference>
<dbReference type="PANTHER" id="PTHR23076:SF97">
    <property type="entry name" value="ATP-DEPENDENT ZINC METALLOPROTEASE YME1L1"/>
    <property type="match status" value="1"/>
</dbReference>
<organism evidence="18">
    <name type="scientific">freshwater metagenome</name>
    <dbReference type="NCBI Taxonomy" id="449393"/>
    <lineage>
        <taxon>unclassified sequences</taxon>
        <taxon>metagenomes</taxon>
        <taxon>ecological metagenomes</taxon>
    </lineage>
</organism>
<evidence type="ECO:0000256" key="5">
    <source>
        <dbReference type="ARBA" id="ARBA00022670"/>
    </source>
</evidence>
<feature type="region of interest" description="Disordered" evidence="15">
    <location>
        <begin position="1"/>
        <end position="22"/>
    </location>
</feature>
<evidence type="ECO:0000256" key="9">
    <source>
        <dbReference type="ARBA" id="ARBA00022801"/>
    </source>
</evidence>
<accession>A0A6J6GNI5</accession>